<dbReference type="PRINTS" id="PR00320">
    <property type="entry name" value="GPROTEINBRPT"/>
</dbReference>
<evidence type="ECO:0000313" key="5">
    <source>
        <dbReference type="EMBL" id="KLT46025.1"/>
    </source>
</evidence>
<accession>A0A0J0XYA1</accession>
<dbReference type="InterPro" id="IPR019775">
    <property type="entry name" value="WD40_repeat_CS"/>
</dbReference>
<protein>
    <submittedName>
        <fullName evidence="5">WD40 repeat-like protein</fullName>
    </submittedName>
</protein>
<keyword evidence="2" id="KW-0677">Repeat</keyword>
<evidence type="ECO:0000256" key="4">
    <source>
        <dbReference type="SAM" id="MobiDB-lite"/>
    </source>
</evidence>
<evidence type="ECO:0000256" key="2">
    <source>
        <dbReference type="ARBA" id="ARBA00022737"/>
    </source>
</evidence>
<evidence type="ECO:0000256" key="3">
    <source>
        <dbReference type="PROSITE-ProRule" id="PRU00221"/>
    </source>
</evidence>
<dbReference type="STRING" id="879819.A0A0J0XYA1"/>
<gene>
    <name evidence="5" type="ORF">CC85DRAFT_306475</name>
</gene>
<dbReference type="Proteomes" id="UP000053611">
    <property type="component" value="Unassembled WGS sequence"/>
</dbReference>
<dbReference type="InterPro" id="IPR020472">
    <property type="entry name" value="WD40_PAC1"/>
</dbReference>
<dbReference type="CDD" id="cd00200">
    <property type="entry name" value="WD40"/>
    <property type="match status" value="1"/>
</dbReference>
<keyword evidence="1 3" id="KW-0853">WD repeat</keyword>
<feature type="repeat" description="WD" evidence="3">
    <location>
        <begin position="117"/>
        <end position="158"/>
    </location>
</feature>
<dbReference type="EMBL" id="KQ087179">
    <property type="protein sequence ID" value="KLT46025.1"/>
    <property type="molecule type" value="Genomic_DNA"/>
</dbReference>
<reference evidence="5 6" key="1">
    <citation type="submission" date="2015-03" db="EMBL/GenBank/DDBJ databases">
        <title>Genomics and transcriptomics of the oil-accumulating basidiomycete yeast T. oleaginosus allow insights into substrate utilization and the diverse evolutionary trajectories of mating systems in fungi.</title>
        <authorList>
            <consortium name="DOE Joint Genome Institute"/>
            <person name="Kourist R."/>
            <person name="Kracht O."/>
            <person name="Bracharz F."/>
            <person name="Lipzen A."/>
            <person name="Nolan M."/>
            <person name="Ohm R."/>
            <person name="Grigoriev I."/>
            <person name="Sun S."/>
            <person name="Heitman J."/>
            <person name="Bruck T."/>
            <person name="Nowrousian M."/>
        </authorList>
    </citation>
    <scope>NUCLEOTIDE SEQUENCE [LARGE SCALE GENOMIC DNA]</scope>
    <source>
        <strain evidence="5 6">IBC0246</strain>
    </source>
</reference>
<dbReference type="PROSITE" id="PS00678">
    <property type="entry name" value="WD_REPEATS_1"/>
    <property type="match status" value="3"/>
</dbReference>
<dbReference type="GO" id="GO:0006367">
    <property type="term" value="P:transcription initiation at RNA polymerase II promoter"/>
    <property type="evidence" value="ECO:0007669"/>
    <property type="project" value="TreeGrafter"/>
</dbReference>
<dbReference type="PROSITE" id="PS50082">
    <property type="entry name" value="WD_REPEATS_2"/>
    <property type="match status" value="3"/>
</dbReference>
<sequence>MAIQLNAEAGPSYTPAATLGGHTRAVTALRFSADAKTLVSASADGFVHFWDAKTGVHQRALRCHRAGINDVSLSPDGLYFCTASDDTTALVFAADPIVEAITTDDGIHTHATPLRSLVGHTATVLAVAYGPRSNLLVTGSYDESAIVWDVRRGRALRTLPAHADAIWSVGWDAEGALVITGSADGLIRLWDVNTGQCLKTLDNESNSPVSSASFTPSSFHILAACLSSTVRVYSLHSGKVLKTLRAPEYVCERYPSPVIVYGAEIKEKAKEEPMDLDGSAAPSAAPSPGRPKGPAALVVAGSENGAVIVWDLQDRRVVSVLEGHTAPVVALAVSPNGTIASGTLEPECSIRLWRMN</sequence>
<evidence type="ECO:0000256" key="1">
    <source>
        <dbReference type="ARBA" id="ARBA00022574"/>
    </source>
</evidence>
<dbReference type="AlphaFoldDB" id="A0A0J0XYA1"/>
<feature type="repeat" description="WD" evidence="3">
    <location>
        <begin position="19"/>
        <end position="60"/>
    </location>
</feature>
<evidence type="ECO:0000313" key="6">
    <source>
        <dbReference type="Proteomes" id="UP000053611"/>
    </source>
</evidence>
<dbReference type="GO" id="GO:0005669">
    <property type="term" value="C:transcription factor TFIID complex"/>
    <property type="evidence" value="ECO:0007669"/>
    <property type="project" value="TreeGrafter"/>
</dbReference>
<feature type="region of interest" description="Disordered" evidence="4">
    <location>
        <begin position="271"/>
        <end position="292"/>
    </location>
</feature>
<dbReference type="InterPro" id="IPR015943">
    <property type="entry name" value="WD40/YVTN_repeat-like_dom_sf"/>
</dbReference>
<dbReference type="InterPro" id="IPR036322">
    <property type="entry name" value="WD40_repeat_dom_sf"/>
</dbReference>
<dbReference type="Gene3D" id="2.130.10.10">
    <property type="entry name" value="YVTN repeat-like/Quinoprotein amine dehydrogenase"/>
    <property type="match status" value="2"/>
</dbReference>
<dbReference type="PANTHER" id="PTHR19879">
    <property type="entry name" value="TRANSCRIPTION INITIATION FACTOR TFIID"/>
    <property type="match status" value="1"/>
</dbReference>
<name>A0A0J0XYA1_9TREE</name>
<feature type="repeat" description="WD" evidence="3">
    <location>
        <begin position="159"/>
        <end position="200"/>
    </location>
</feature>
<dbReference type="SMART" id="SM00320">
    <property type="entry name" value="WD40"/>
    <property type="match status" value="7"/>
</dbReference>
<proteinExistence type="predicted"/>
<organism evidence="5 6">
    <name type="scientific">Cutaneotrichosporon oleaginosum</name>
    <dbReference type="NCBI Taxonomy" id="879819"/>
    <lineage>
        <taxon>Eukaryota</taxon>
        <taxon>Fungi</taxon>
        <taxon>Dikarya</taxon>
        <taxon>Basidiomycota</taxon>
        <taxon>Agaricomycotina</taxon>
        <taxon>Tremellomycetes</taxon>
        <taxon>Trichosporonales</taxon>
        <taxon>Trichosporonaceae</taxon>
        <taxon>Cutaneotrichosporon</taxon>
    </lineage>
</organism>
<dbReference type="SUPFAM" id="SSF50978">
    <property type="entry name" value="WD40 repeat-like"/>
    <property type="match status" value="1"/>
</dbReference>
<dbReference type="GO" id="GO:0016251">
    <property type="term" value="F:RNA polymerase II general transcription initiation factor activity"/>
    <property type="evidence" value="ECO:0007669"/>
    <property type="project" value="TreeGrafter"/>
</dbReference>
<dbReference type="InterPro" id="IPR001680">
    <property type="entry name" value="WD40_rpt"/>
</dbReference>
<dbReference type="Pfam" id="PF00400">
    <property type="entry name" value="WD40"/>
    <property type="match status" value="6"/>
</dbReference>
<keyword evidence="6" id="KW-1185">Reference proteome</keyword>
<dbReference type="PROSITE" id="PS50294">
    <property type="entry name" value="WD_REPEATS_REGION"/>
    <property type="match status" value="3"/>
</dbReference>
<feature type="compositionally biased region" description="Low complexity" evidence="4">
    <location>
        <begin position="278"/>
        <end position="292"/>
    </location>
</feature>
<dbReference type="OrthoDB" id="674604at2759"/>
<dbReference type="PANTHER" id="PTHR19879:SF9">
    <property type="entry name" value="TRANSCRIPTION INITIATION FACTOR TFIID SUBUNIT 5"/>
    <property type="match status" value="1"/>
</dbReference>